<dbReference type="PRINTS" id="PR00463">
    <property type="entry name" value="EP450I"/>
</dbReference>
<dbReference type="AlphaFoldDB" id="A0A2G9RPM7"/>
<dbReference type="GO" id="GO:0020037">
    <property type="term" value="F:heme binding"/>
    <property type="evidence" value="ECO:0007669"/>
    <property type="project" value="InterPro"/>
</dbReference>
<dbReference type="GO" id="GO:0005737">
    <property type="term" value="C:cytoplasm"/>
    <property type="evidence" value="ECO:0007669"/>
    <property type="project" value="TreeGrafter"/>
</dbReference>
<name>A0A2G9RPM7_AQUCT</name>
<dbReference type="GO" id="GO:0016712">
    <property type="term" value="F:oxidoreductase activity, acting on paired donors, with incorporation or reduction of molecular oxygen, reduced flavin or flavoprotein as one donor, and incorporation of one atom of oxygen"/>
    <property type="evidence" value="ECO:0007669"/>
    <property type="project" value="TreeGrafter"/>
</dbReference>
<dbReference type="InterPro" id="IPR001128">
    <property type="entry name" value="Cyt_P450"/>
</dbReference>
<dbReference type="Pfam" id="PF00067">
    <property type="entry name" value="p450"/>
    <property type="match status" value="1"/>
</dbReference>
<accession>A0A2G9RPM7</accession>
<evidence type="ECO:0000256" key="2">
    <source>
        <dbReference type="ARBA" id="ARBA00010617"/>
    </source>
</evidence>
<dbReference type="InterPro" id="IPR050182">
    <property type="entry name" value="Cytochrome_P450_fam2"/>
</dbReference>
<evidence type="ECO:0000313" key="6">
    <source>
        <dbReference type="Proteomes" id="UP000228934"/>
    </source>
</evidence>
<dbReference type="GO" id="GO:0006805">
    <property type="term" value="P:xenobiotic metabolic process"/>
    <property type="evidence" value="ECO:0007669"/>
    <property type="project" value="TreeGrafter"/>
</dbReference>
<dbReference type="EMBL" id="KV933664">
    <property type="protein sequence ID" value="PIO29876.1"/>
    <property type="molecule type" value="Genomic_DNA"/>
</dbReference>
<gene>
    <name evidence="5" type="ORF">AB205_0073090</name>
</gene>
<dbReference type="Proteomes" id="UP000228934">
    <property type="component" value="Unassembled WGS sequence"/>
</dbReference>
<dbReference type="GO" id="GO:0006082">
    <property type="term" value="P:organic acid metabolic process"/>
    <property type="evidence" value="ECO:0007669"/>
    <property type="project" value="TreeGrafter"/>
</dbReference>
<evidence type="ECO:0000313" key="5">
    <source>
        <dbReference type="EMBL" id="PIO29876.1"/>
    </source>
</evidence>
<dbReference type="Gene3D" id="1.10.630.10">
    <property type="entry name" value="Cytochrome P450"/>
    <property type="match status" value="1"/>
</dbReference>
<protein>
    <submittedName>
        <fullName evidence="5">Uncharacterized protein</fullName>
    </submittedName>
</protein>
<dbReference type="PANTHER" id="PTHR24300:SF302">
    <property type="entry name" value="CYTOCHROME P450"/>
    <property type="match status" value="1"/>
</dbReference>
<comment type="similarity">
    <text evidence="2">Belongs to the cytochrome P450 family.</text>
</comment>
<evidence type="ECO:0000256" key="4">
    <source>
        <dbReference type="ARBA" id="ARBA00023004"/>
    </source>
</evidence>
<dbReference type="GO" id="GO:0005506">
    <property type="term" value="F:iron ion binding"/>
    <property type="evidence" value="ECO:0007669"/>
    <property type="project" value="InterPro"/>
</dbReference>
<dbReference type="PANTHER" id="PTHR24300">
    <property type="entry name" value="CYTOCHROME P450 508A4-RELATED"/>
    <property type="match status" value="1"/>
</dbReference>
<keyword evidence="3" id="KW-0479">Metal-binding</keyword>
<reference evidence="6" key="1">
    <citation type="journal article" date="2017" name="Nat. Commun.">
        <title>The North American bullfrog draft genome provides insight into hormonal regulation of long noncoding RNA.</title>
        <authorList>
            <person name="Hammond S.A."/>
            <person name="Warren R.L."/>
            <person name="Vandervalk B.P."/>
            <person name="Kucuk E."/>
            <person name="Khan H."/>
            <person name="Gibb E.A."/>
            <person name="Pandoh P."/>
            <person name="Kirk H."/>
            <person name="Zhao Y."/>
            <person name="Jones M."/>
            <person name="Mungall A.J."/>
            <person name="Coope R."/>
            <person name="Pleasance S."/>
            <person name="Moore R.A."/>
            <person name="Holt R.A."/>
            <person name="Round J.M."/>
            <person name="Ohora S."/>
            <person name="Walle B.V."/>
            <person name="Veldhoen N."/>
            <person name="Helbing C.C."/>
            <person name="Birol I."/>
        </authorList>
    </citation>
    <scope>NUCLEOTIDE SEQUENCE [LARGE SCALE GENOMIC DNA]</scope>
</reference>
<keyword evidence="4" id="KW-0408">Iron</keyword>
<dbReference type="OrthoDB" id="2789670at2759"/>
<comment type="cofactor">
    <cofactor evidence="1">
        <name>heme</name>
        <dbReference type="ChEBI" id="CHEBI:30413"/>
    </cofactor>
</comment>
<proteinExistence type="inferred from homology"/>
<evidence type="ECO:0000256" key="3">
    <source>
        <dbReference type="ARBA" id="ARBA00022723"/>
    </source>
</evidence>
<sequence length="125" mass="14586">MGMINENIQLMSSRAVMLYNVIPTLLDLLPGPHQKLFENMWQLQNFIRETFTKQKKNLDVNDQRNLIDAFLVKQQEGKSESSEYFHNDNLIALVNDLFAAGMETTTTTMRWAMLLMIKYPEIQSK</sequence>
<keyword evidence="6" id="KW-1185">Reference proteome</keyword>
<organism evidence="5 6">
    <name type="scientific">Aquarana catesbeiana</name>
    <name type="common">American bullfrog</name>
    <name type="synonym">Rana catesbeiana</name>
    <dbReference type="NCBI Taxonomy" id="8400"/>
    <lineage>
        <taxon>Eukaryota</taxon>
        <taxon>Metazoa</taxon>
        <taxon>Chordata</taxon>
        <taxon>Craniata</taxon>
        <taxon>Vertebrata</taxon>
        <taxon>Euteleostomi</taxon>
        <taxon>Amphibia</taxon>
        <taxon>Batrachia</taxon>
        <taxon>Anura</taxon>
        <taxon>Neobatrachia</taxon>
        <taxon>Ranoidea</taxon>
        <taxon>Ranidae</taxon>
        <taxon>Aquarana</taxon>
    </lineage>
</organism>
<dbReference type="SUPFAM" id="SSF48264">
    <property type="entry name" value="Cytochrome P450"/>
    <property type="match status" value="1"/>
</dbReference>
<dbReference type="InterPro" id="IPR002401">
    <property type="entry name" value="Cyt_P450_E_grp-I"/>
</dbReference>
<dbReference type="InterPro" id="IPR036396">
    <property type="entry name" value="Cyt_P450_sf"/>
</dbReference>
<evidence type="ECO:0000256" key="1">
    <source>
        <dbReference type="ARBA" id="ARBA00001971"/>
    </source>
</evidence>
<feature type="non-terminal residue" evidence="5">
    <location>
        <position position="125"/>
    </location>
</feature>